<evidence type="ECO:0000313" key="4">
    <source>
        <dbReference type="EMBL" id="MBE9029024.1"/>
    </source>
</evidence>
<dbReference type="EMBL" id="JADEXQ010000010">
    <property type="protein sequence ID" value="MBE9029024.1"/>
    <property type="molecule type" value="Genomic_DNA"/>
</dbReference>
<dbReference type="InterPro" id="IPR000008">
    <property type="entry name" value="C2_dom"/>
</dbReference>
<feature type="chain" id="PRO_5037265872" description="C2 domain-containing protein" evidence="2">
    <location>
        <begin position="26"/>
        <end position="212"/>
    </location>
</feature>
<dbReference type="AlphaFoldDB" id="A0A928VN47"/>
<comment type="caution">
    <text evidence="4">The sequence shown here is derived from an EMBL/GenBank/DDBJ whole genome shotgun (WGS) entry which is preliminary data.</text>
</comment>
<organism evidence="4 5">
    <name type="scientific">Romeriopsis navalis LEGE 11480</name>
    <dbReference type="NCBI Taxonomy" id="2777977"/>
    <lineage>
        <taxon>Bacteria</taxon>
        <taxon>Bacillati</taxon>
        <taxon>Cyanobacteriota</taxon>
        <taxon>Cyanophyceae</taxon>
        <taxon>Leptolyngbyales</taxon>
        <taxon>Leptolyngbyaceae</taxon>
        <taxon>Romeriopsis</taxon>
        <taxon>Romeriopsis navalis</taxon>
    </lineage>
</organism>
<dbReference type="InterPro" id="IPR035892">
    <property type="entry name" value="C2_domain_sf"/>
</dbReference>
<dbReference type="CDD" id="cd00030">
    <property type="entry name" value="C2"/>
    <property type="match status" value="1"/>
</dbReference>
<feature type="compositionally biased region" description="Basic and acidic residues" evidence="1">
    <location>
        <begin position="186"/>
        <end position="196"/>
    </location>
</feature>
<gene>
    <name evidence="4" type="ORF">IQ266_04515</name>
</gene>
<dbReference type="RefSeq" id="WP_264323844.1">
    <property type="nucleotide sequence ID" value="NZ_JADEXQ010000010.1"/>
</dbReference>
<sequence length="212" mass="23872">MKRQITLLSLATIALMGTFSIKTEAAPKVRRTVRIKILEAKVGRHNGNFDPGSLRPGSLAITPLAAPDFYVVPKIDGKQLKRTKIRINRTHPRFNHTVTRLVSPRKKLIPISLKLMDSDRWPNKDDTADINPSSNARILTLNYEPLTGKVYRTTGTALGHSGQTITVRGDHRKYQASINFIVNHSDRRVSDPKPKPPFDPNCRIKRPNCQPK</sequence>
<name>A0A928VN47_9CYAN</name>
<feature type="signal peptide" evidence="2">
    <location>
        <begin position="1"/>
        <end position="25"/>
    </location>
</feature>
<dbReference type="Pfam" id="PF00168">
    <property type="entry name" value="C2"/>
    <property type="match status" value="1"/>
</dbReference>
<evidence type="ECO:0000256" key="1">
    <source>
        <dbReference type="SAM" id="MobiDB-lite"/>
    </source>
</evidence>
<dbReference type="SUPFAM" id="SSF49562">
    <property type="entry name" value="C2 domain (Calcium/lipid-binding domain, CaLB)"/>
    <property type="match status" value="1"/>
</dbReference>
<feature type="domain" description="C2" evidence="3">
    <location>
        <begin position="65"/>
        <end position="126"/>
    </location>
</feature>
<proteinExistence type="predicted"/>
<dbReference type="Proteomes" id="UP000625316">
    <property type="component" value="Unassembled WGS sequence"/>
</dbReference>
<keyword evidence="2" id="KW-0732">Signal</keyword>
<evidence type="ECO:0000313" key="5">
    <source>
        <dbReference type="Proteomes" id="UP000625316"/>
    </source>
</evidence>
<dbReference type="Gene3D" id="2.60.40.150">
    <property type="entry name" value="C2 domain"/>
    <property type="match status" value="1"/>
</dbReference>
<keyword evidence="5" id="KW-1185">Reference proteome</keyword>
<feature type="region of interest" description="Disordered" evidence="1">
    <location>
        <begin position="186"/>
        <end position="212"/>
    </location>
</feature>
<protein>
    <recommendedName>
        <fullName evidence="3">C2 domain-containing protein</fullName>
    </recommendedName>
</protein>
<accession>A0A928VN47</accession>
<reference evidence="4" key="1">
    <citation type="submission" date="2020-10" db="EMBL/GenBank/DDBJ databases">
        <authorList>
            <person name="Castelo-Branco R."/>
            <person name="Eusebio N."/>
            <person name="Adriana R."/>
            <person name="Vieira A."/>
            <person name="Brugerolle De Fraissinette N."/>
            <person name="Rezende De Castro R."/>
            <person name="Schneider M.P."/>
            <person name="Vasconcelos V."/>
            <person name="Leao P.N."/>
        </authorList>
    </citation>
    <scope>NUCLEOTIDE SEQUENCE</scope>
    <source>
        <strain evidence="4">LEGE 11480</strain>
    </source>
</reference>
<evidence type="ECO:0000259" key="3">
    <source>
        <dbReference type="Pfam" id="PF00168"/>
    </source>
</evidence>
<evidence type="ECO:0000256" key="2">
    <source>
        <dbReference type="SAM" id="SignalP"/>
    </source>
</evidence>